<dbReference type="InterPro" id="IPR036416">
    <property type="entry name" value="Pept_tRNA_hydro_sf"/>
</dbReference>
<dbReference type="InterPro" id="IPR051207">
    <property type="entry name" value="ComplexI_NDUFA9_subunit"/>
</dbReference>
<dbReference type="SUPFAM" id="SSF53178">
    <property type="entry name" value="Peptidyl-tRNA hydrolase-like"/>
    <property type="match status" value="1"/>
</dbReference>
<dbReference type="InterPro" id="IPR001328">
    <property type="entry name" value="Pept_tRNA_hydro"/>
</dbReference>
<dbReference type="SUPFAM" id="SSF51735">
    <property type="entry name" value="NAD(P)-binding Rossmann-fold domains"/>
    <property type="match status" value="1"/>
</dbReference>
<keyword evidence="2" id="KW-1185">Reference proteome</keyword>
<dbReference type="EMBL" id="JADGKB010000084">
    <property type="protein sequence ID" value="KAJ3254512.1"/>
    <property type="molecule type" value="Genomic_DNA"/>
</dbReference>
<evidence type="ECO:0000313" key="1">
    <source>
        <dbReference type="EMBL" id="KAJ3254512.1"/>
    </source>
</evidence>
<dbReference type="Gene3D" id="3.40.50.720">
    <property type="entry name" value="NAD(P)-binding Rossmann-like Domain"/>
    <property type="match status" value="1"/>
</dbReference>
<sequence length="592" mass="65759">MAEERPVDYLVVGLGTPQPEFIVTRQNDYLANCISMQTTLLKNAVSGQTIVAENVIPEDFKRPVFTRTVDLYADINDSVFSLTEADLHQGPASSLKPGADTIVKKTFRMVICKPLSSIEESGLVVKKAIAHYNIKDISKQLIVVFDDMNTLPGTIAIQHGSDIRGADHHHGVKSILKELGTNSFVRFRMGVGSPSAGKESPESYAIQNFPEANREIDLFGHALDVSGQALQHYAAFGDIKDTTKKFKSKKLPKTLRKLPGLLFPVDVVDTENKPTLTWRSFFQQWYCISVMLGITATVFGATGFVGRNLVNNLGTLELIAGKRGTTIVTPYRGVDDDRRFLRPMADLGKMVQLVHHEGARRLAKIAREEGVSKFIHVSALNADVDSPSAFLRSKALGEIAVREEFPEATIVRPAWIFGHEDRFWNRLGWFSKWVPFSVMIAPNGGHAVMRPVFVGDVAAVLAQMAKEDATVGKDVELYGPNTYHYHKLIELFQDAAMRQNHTVSIPKILLKPLASIWSSVLAFPILHPDEVERLCISDKFSPSALTFENFGIVPHTPEETIHRFVGMYRDDVFSGAPVNQLTKNYTIQESDA</sequence>
<dbReference type="Gene3D" id="3.40.50.1470">
    <property type="entry name" value="Peptidyl-tRNA hydrolase"/>
    <property type="match status" value="1"/>
</dbReference>
<accession>A0AAD5UDH6</accession>
<dbReference type="InterPro" id="IPR036291">
    <property type="entry name" value="NAD(P)-bd_dom_sf"/>
</dbReference>
<evidence type="ECO:0000313" key="2">
    <source>
        <dbReference type="Proteomes" id="UP001210925"/>
    </source>
</evidence>
<organism evidence="1 2">
    <name type="scientific">Boothiomyces macroporosus</name>
    <dbReference type="NCBI Taxonomy" id="261099"/>
    <lineage>
        <taxon>Eukaryota</taxon>
        <taxon>Fungi</taxon>
        <taxon>Fungi incertae sedis</taxon>
        <taxon>Chytridiomycota</taxon>
        <taxon>Chytridiomycota incertae sedis</taxon>
        <taxon>Chytridiomycetes</taxon>
        <taxon>Rhizophydiales</taxon>
        <taxon>Terramycetaceae</taxon>
        <taxon>Boothiomyces</taxon>
    </lineage>
</organism>
<protein>
    <submittedName>
        <fullName evidence="1">Uncharacterized protein</fullName>
    </submittedName>
</protein>
<proteinExistence type="predicted"/>
<name>A0AAD5UDH6_9FUNG</name>
<dbReference type="CDD" id="cd05271">
    <property type="entry name" value="NDUFA9_like_SDR_a"/>
    <property type="match status" value="1"/>
</dbReference>
<reference evidence="1" key="1">
    <citation type="submission" date="2020-05" db="EMBL/GenBank/DDBJ databases">
        <title>Phylogenomic resolution of chytrid fungi.</title>
        <authorList>
            <person name="Stajich J.E."/>
            <person name="Amses K."/>
            <person name="Simmons R."/>
            <person name="Seto K."/>
            <person name="Myers J."/>
            <person name="Bonds A."/>
            <person name="Quandt C.A."/>
            <person name="Barry K."/>
            <person name="Liu P."/>
            <person name="Grigoriev I."/>
            <person name="Longcore J.E."/>
            <person name="James T.Y."/>
        </authorList>
    </citation>
    <scope>NUCLEOTIDE SEQUENCE</scope>
    <source>
        <strain evidence="1">PLAUS21</strain>
    </source>
</reference>
<dbReference type="GO" id="GO:0005739">
    <property type="term" value="C:mitochondrion"/>
    <property type="evidence" value="ECO:0007669"/>
    <property type="project" value="TreeGrafter"/>
</dbReference>
<dbReference type="GO" id="GO:0004045">
    <property type="term" value="F:peptidyl-tRNA hydrolase activity"/>
    <property type="evidence" value="ECO:0007669"/>
    <property type="project" value="InterPro"/>
</dbReference>
<gene>
    <name evidence="1" type="ORF">HK103_007148</name>
</gene>
<dbReference type="Proteomes" id="UP001210925">
    <property type="component" value="Unassembled WGS sequence"/>
</dbReference>
<dbReference type="AlphaFoldDB" id="A0AAD5UDH6"/>
<dbReference type="PANTHER" id="PTHR12126">
    <property type="entry name" value="NADH-UBIQUINONE OXIDOREDUCTASE 39 KDA SUBUNIT-RELATED"/>
    <property type="match status" value="1"/>
</dbReference>
<comment type="caution">
    <text evidence="1">The sequence shown here is derived from an EMBL/GenBank/DDBJ whole genome shotgun (WGS) entry which is preliminary data.</text>
</comment>
<dbReference type="Pfam" id="PF01195">
    <property type="entry name" value="Pept_tRNA_hydro"/>
    <property type="match status" value="1"/>
</dbReference>
<dbReference type="PANTHER" id="PTHR12126:SF11">
    <property type="entry name" value="NADH DEHYDROGENASE [UBIQUINONE] 1 ALPHA SUBCOMPLEX SUBUNIT 9, MITOCHONDRIAL"/>
    <property type="match status" value="1"/>
</dbReference>
<dbReference type="GO" id="GO:0044877">
    <property type="term" value="F:protein-containing complex binding"/>
    <property type="evidence" value="ECO:0007669"/>
    <property type="project" value="TreeGrafter"/>
</dbReference>